<name>A0AAV0DJI6_9ASTE</name>
<dbReference type="Proteomes" id="UP001152523">
    <property type="component" value="Unassembled WGS sequence"/>
</dbReference>
<gene>
    <name evidence="1" type="ORF">CEPIT_LOCUS15689</name>
</gene>
<comment type="caution">
    <text evidence="1">The sequence shown here is derived from an EMBL/GenBank/DDBJ whole genome shotgun (WGS) entry which is preliminary data.</text>
</comment>
<reference evidence="1" key="1">
    <citation type="submission" date="2022-07" db="EMBL/GenBank/DDBJ databases">
        <authorList>
            <person name="Macas J."/>
            <person name="Novak P."/>
            <person name="Neumann P."/>
        </authorList>
    </citation>
    <scope>NUCLEOTIDE SEQUENCE</scope>
</reference>
<organism evidence="1 2">
    <name type="scientific">Cuscuta epithymum</name>
    <dbReference type="NCBI Taxonomy" id="186058"/>
    <lineage>
        <taxon>Eukaryota</taxon>
        <taxon>Viridiplantae</taxon>
        <taxon>Streptophyta</taxon>
        <taxon>Embryophyta</taxon>
        <taxon>Tracheophyta</taxon>
        <taxon>Spermatophyta</taxon>
        <taxon>Magnoliopsida</taxon>
        <taxon>eudicotyledons</taxon>
        <taxon>Gunneridae</taxon>
        <taxon>Pentapetalae</taxon>
        <taxon>asterids</taxon>
        <taxon>lamiids</taxon>
        <taxon>Solanales</taxon>
        <taxon>Convolvulaceae</taxon>
        <taxon>Cuscuteae</taxon>
        <taxon>Cuscuta</taxon>
        <taxon>Cuscuta subgen. Cuscuta</taxon>
    </lineage>
</organism>
<keyword evidence="2" id="KW-1185">Reference proteome</keyword>
<evidence type="ECO:0000313" key="1">
    <source>
        <dbReference type="EMBL" id="CAH9101626.1"/>
    </source>
</evidence>
<dbReference type="EMBL" id="CAMAPF010000112">
    <property type="protein sequence ID" value="CAH9101626.1"/>
    <property type="molecule type" value="Genomic_DNA"/>
</dbReference>
<accession>A0AAV0DJI6</accession>
<proteinExistence type="predicted"/>
<protein>
    <submittedName>
        <fullName evidence="1">Uncharacterized protein</fullName>
    </submittedName>
</protein>
<sequence>MKISVRLYKFLRSTIYTFFTRIQTRDWKIYNSHLTSKSQYKFIVVLQLTPKATSTYLVQTLEENLCYLYKGLHLEKEGVQANWSETVLLQEAR</sequence>
<dbReference type="AlphaFoldDB" id="A0AAV0DJI6"/>
<evidence type="ECO:0000313" key="2">
    <source>
        <dbReference type="Proteomes" id="UP001152523"/>
    </source>
</evidence>